<evidence type="ECO:0000256" key="1">
    <source>
        <dbReference type="ARBA" id="ARBA00022490"/>
    </source>
</evidence>
<dbReference type="GO" id="GO:0005829">
    <property type="term" value="C:cytosol"/>
    <property type="evidence" value="ECO:0007669"/>
    <property type="project" value="TreeGrafter"/>
</dbReference>
<dbReference type="HAMAP" id="MF_01980">
    <property type="entry name" value="Phosphofructokinase_II_Long"/>
    <property type="match status" value="1"/>
</dbReference>
<comment type="caution">
    <text evidence="8">Lacks conserved residue(s) required for the propagation of feature annotation.</text>
</comment>
<name>A0A8T0XHV5_PANVG</name>
<dbReference type="GO" id="GO:0047334">
    <property type="term" value="F:diphosphate-fructose-6-phosphate 1-phosphotransferase activity"/>
    <property type="evidence" value="ECO:0007669"/>
    <property type="project" value="InterPro"/>
</dbReference>
<feature type="domain" description="Phosphofructokinase" evidence="9">
    <location>
        <begin position="88"/>
        <end position="362"/>
    </location>
</feature>
<comment type="function">
    <text evidence="8">Regulatory subunit of pyrophosphate--fructose 6-phosphate 1-phosphotransferase.</text>
</comment>
<comment type="subunit">
    <text evidence="8">Tetramer of two alpha (regulatory) and two beta (catalytic) chains.</text>
</comment>
<evidence type="ECO:0000313" key="11">
    <source>
        <dbReference type="Proteomes" id="UP000823388"/>
    </source>
</evidence>
<keyword evidence="11" id="KW-1185">Reference proteome</keyword>
<keyword evidence="1 8" id="KW-0963">Cytoplasm</keyword>
<gene>
    <name evidence="8" type="primary">PFP-ALPHA</name>
    <name evidence="10" type="ORF">PVAP13_1KG476500</name>
</gene>
<dbReference type="Proteomes" id="UP000823388">
    <property type="component" value="Chromosome 1K"/>
</dbReference>
<dbReference type="PANTHER" id="PTHR43650">
    <property type="entry name" value="PYROPHOSPHATE--FRUCTOSE 6-PHOSPHATE 1-PHOSPHOTRANSFERASE"/>
    <property type="match status" value="1"/>
</dbReference>
<dbReference type="PIRSF" id="PIRSF005677">
    <property type="entry name" value="PPi_PFK_PfpB"/>
    <property type="match status" value="1"/>
</dbReference>
<dbReference type="FunFam" id="3.40.50.460:FF:000022">
    <property type="entry name" value="Pyrophosphate--fructose 6-phosphate 1-phosphotransferase subunit alpha 2"/>
    <property type="match status" value="1"/>
</dbReference>
<dbReference type="GO" id="GO:0003872">
    <property type="term" value="F:6-phosphofructokinase activity"/>
    <property type="evidence" value="ECO:0007669"/>
    <property type="project" value="UniProtKB-UniRule"/>
</dbReference>
<reference evidence="10" key="1">
    <citation type="submission" date="2020-05" db="EMBL/GenBank/DDBJ databases">
        <title>WGS assembly of Panicum virgatum.</title>
        <authorList>
            <person name="Lovell J.T."/>
            <person name="Jenkins J."/>
            <person name="Shu S."/>
            <person name="Juenger T.E."/>
            <person name="Schmutz J."/>
        </authorList>
    </citation>
    <scope>NUCLEOTIDE SEQUENCE</scope>
    <source>
        <strain evidence="10">AP13</strain>
    </source>
</reference>
<keyword evidence="7 8" id="KW-0324">Glycolysis</keyword>
<dbReference type="Gene3D" id="1.10.10.480">
    <property type="entry name" value="Phosphofructokinase, domain 3"/>
    <property type="match status" value="1"/>
</dbReference>
<evidence type="ECO:0000256" key="6">
    <source>
        <dbReference type="ARBA" id="ARBA00022842"/>
    </source>
</evidence>
<dbReference type="GO" id="GO:0005524">
    <property type="term" value="F:ATP binding"/>
    <property type="evidence" value="ECO:0007669"/>
    <property type="project" value="InterPro"/>
</dbReference>
<sequence>MDSDYGVPRELSEVQKKRALYQPEVPPCLQGTTVRVEYGDAAIAADPAGAHVISQAFPHTYGQPLAHFLRKTAVVPDAKVISEHPAVRVGIVFCGRQSPGGHNVVWGLYEAIKAHNQSSKLIGFLGGSDGLLAQKTLEITDDVLSSYKNQGGYDMLGRTKDQIRTKEQVNGAMASCQALKLDALVIIGGVTSNTDAAQLAETFAKAKCATKVVGVPVTLNGDLKNQFVETTVGFDTICKVNSQLISNVCTDALSAEKYYYFIRLMGRKASHVALECTLQSHPNMVILGEEVAASKLTIFDITKQICDAVQARADKDKNHGVILIPEGLVESIPELYALLQEIHGLHGRGVSAENISSQLSPWASALFEFLPPFIRKQLLLHPESDDSAQLSQIETEKLLAQLVETEMNRRLKEGTYKGKKFNAICHFFGYQARGALPSKFDCDYAYASSCSFFFSYKANCLWVINHVGCWFQVLGHVCYHIIAAGLNGYMATVTNLKSPVNKWRCGAAPISSMMTVKRWSRGPSATQIGKPAVHMASVDLKGKAYELLRQSSSSFLLEDIYRNPGPLQFEGPGADSKPISLCVEDQDYMGRIKKLQEYLEKVKSIVKPGCSQDVLKAALSAMASVTETLNIMTSSSPGQTQLS</sequence>
<evidence type="ECO:0000256" key="2">
    <source>
        <dbReference type="ARBA" id="ARBA00022533"/>
    </source>
</evidence>
<dbReference type="Gene3D" id="3.40.50.450">
    <property type="match status" value="2"/>
</dbReference>
<keyword evidence="6 8" id="KW-0460">Magnesium</keyword>
<dbReference type="EMBL" id="CM029037">
    <property type="protein sequence ID" value="KAG2661031.1"/>
    <property type="molecule type" value="Genomic_DNA"/>
</dbReference>
<keyword evidence="4 8" id="KW-0479">Metal-binding</keyword>
<comment type="subcellular location">
    <subcellularLocation>
        <location evidence="8">Cytoplasm</location>
    </subcellularLocation>
</comment>
<evidence type="ECO:0000256" key="7">
    <source>
        <dbReference type="ARBA" id="ARBA00023152"/>
    </source>
</evidence>
<dbReference type="AlphaFoldDB" id="A0A8T0XHV5"/>
<dbReference type="Gene3D" id="3.40.50.460">
    <property type="entry name" value="Phosphofructokinase domain"/>
    <property type="match status" value="1"/>
</dbReference>
<dbReference type="Pfam" id="PF00365">
    <property type="entry name" value="PFK"/>
    <property type="match status" value="1"/>
</dbReference>
<dbReference type="SUPFAM" id="SSF53784">
    <property type="entry name" value="Phosphofructokinase"/>
    <property type="match status" value="1"/>
</dbReference>
<dbReference type="GO" id="GO:0015979">
    <property type="term" value="P:photosynthesis"/>
    <property type="evidence" value="ECO:0007669"/>
    <property type="project" value="TreeGrafter"/>
</dbReference>
<accession>A0A8T0XHV5</accession>
<evidence type="ECO:0000313" key="10">
    <source>
        <dbReference type="EMBL" id="KAG2661031.1"/>
    </source>
</evidence>
<dbReference type="NCBIfam" id="TIGR02477">
    <property type="entry name" value="PFKA_PPi"/>
    <property type="match status" value="1"/>
</dbReference>
<proteinExistence type="inferred from homology"/>
<evidence type="ECO:0000256" key="4">
    <source>
        <dbReference type="ARBA" id="ARBA00022723"/>
    </source>
</evidence>
<dbReference type="InterPro" id="IPR000023">
    <property type="entry name" value="Phosphofructokinase_dom"/>
</dbReference>
<comment type="caution">
    <text evidence="10">The sequence shown here is derived from an EMBL/GenBank/DDBJ whole genome shotgun (WGS) entry which is preliminary data.</text>
</comment>
<comment type="pathway">
    <text evidence="8">Carbohydrate degradation; glycolysis; D-glyceraldehyde 3-phosphate and glycerone phosphate from D-glucose: step 3/4.</text>
</comment>
<comment type="activity regulation">
    <text evidence="8">Allosterically activated by fructose 2,6-bisphosphate.</text>
</comment>
<comment type="similarity">
    <text evidence="8">Belongs to the phosphofructokinase type A (PFKA) family. PPi-dependent PFK group II subfamily. Clade 'Long' sub-subfamily.</text>
</comment>
<dbReference type="GO" id="GO:0046872">
    <property type="term" value="F:metal ion binding"/>
    <property type="evidence" value="ECO:0007669"/>
    <property type="project" value="UniProtKB-KW"/>
</dbReference>
<dbReference type="InterPro" id="IPR011183">
    <property type="entry name" value="PfpB_PPi_PFK"/>
</dbReference>
<evidence type="ECO:0000256" key="8">
    <source>
        <dbReference type="HAMAP-Rule" id="MF_03185"/>
    </source>
</evidence>
<dbReference type="FunFam" id="1.10.10.480:FF:000001">
    <property type="entry name" value="Pyrophosphate--fructose 6-phosphate 1-phosphotransferase subunit alpha"/>
    <property type="match status" value="1"/>
</dbReference>
<evidence type="ECO:0000256" key="5">
    <source>
        <dbReference type="ARBA" id="ARBA00022777"/>
    </source>
</evidence>
<keyword evidence="3 8" id="KW-0808">Transferase</keyword>
<evidence type="ECO:0000256" key="3">
    <source>
        <dbReference type="ARBA" id="ARBA00022679"/>
    </source>
</evidence>
<dbReference type="NCBIfam" id="NF005482">
    <property type="entry name" value="PRK07085.1"/>
    <property type="match status" value="1"/>
</dbReference>
<dbReference type="GO" id="GO:0009749">
    <property type="term" value="P:response to glucose"/>
    <property type="evidence" value="ECO:0007669"/>
    <property type="project" value="TreeGrafter"/>
</dbReference>
<keyword evidence="2 8" id="KW-0021">Allosteric enzyme</keyword>
<dbReference type="InterPro" id="IPR035966">
    <property type="entry name" value="PKF_sf"/>
</dbReference>
<evidence type="ECO:0000259" key="9">
    <source>
        <dbReference type="Pfam" id="PF00365"/>
    </source>
</evidence>
<protein>
    <recommendedName>
        <fullName evidence="8">Pyrophosphate--fructose 6-phosphate 1-phosphotransferase subunit alpha</fullName>
        <shortName evidence="8">PFP</shortName>
    </recommendedName>
    <alternativeName>
        <fullName evidence="8">6-phosphofructokinase, pyrophosphate dependent</fullName>
    </alternativeName>
    <alternativeName>
        <fullName evidence="8">PPi-PFK</fullName>
    </alternativeName>
    <alternativeName>
        <fullName evidence="8">Pyrophosphate-dependent 6-phosphofructose-1-kinase</fullName>
    </alternativeName>
</protein>
<keyword evidence="5 8" id="KW-0418">Kinase</keyword>
<organism evidence="10 11">
    <name type="scientific">Panicum virgatum</name>
    <name type="common">Blackwell switchgrass</name>
    <dbReference type="NCBI Taxonomy" id="38727"/>
    <lineage>
        <taxon>Eukaryota</taxon>
        <taxon>Viridiplantae</taxon>
        <taxon>Streptophyta</taxon>
        <taxon>Embryophyta</taxon>
        <taxon>Tracheophyta</taxon>
        <taxon>Spermatophyta</taxon>
        <taxon>Magnoliopsida</taxon>
        <taxon>Liliopsida</taxon>
        <taxon>Poales</taxon>
        <taxon>Poaceae</taxon>
        <taxon>PACMAD clade</taxon>
        <taxon>Panicoideae</taxon>
        <taxon>Panicodae</taxon>
        <taxon>Paniceae</taxon>
        <taxon>Panicinae</taxon>
        <taxon>Panicum</taxon>
        <taxon>Panicum sect. Hiantes</taxon>
    </lineage>
</organism>
<dbReference type="PANTHER" id="PTHR43650:SF17">
    <property type="entry name" value="PYROPHOSPHATE--FRUCTOSE 6-PHOSPHATE 1-PHOSPHOTRANSFERASE SUBUNIT ALPHA 1"/>
    <property type="match status" value="1"/>
</dbReference>